<accession>A0A0A1T6D7</accession>
<organism evidence="1 2">
    <name type="scientific">[Torrubiella] hemipterigena</name>
    <dbReference type="NCBI Taxonomy" id="1531966"/>
    <lineage>
        <taxon>Eukaryota</taxon>
        <taxon>Fungi</taxon>
        <taxon>Dikarya</taxon>
        <taxon>Ascomycota</taxon>
        <taxon>Pezizomycotina</taxon>
        <taxon>Sordariomycetes</taxon>
        <taxon>Hypocreomycetidae</taxon>
        <taxon>Hypocreales</taxon>
        <taxon>Clavicipitaceae</taxon>
        <taxon>Clavicipitaceae incertae sedis</taxon>
        <taxon>'Torrubiella' clade</taxon>
    </lineage>
</organism>
<evidence type="ECO:0000313" key="1">
    <source>
        <dbReference type="EMBL" id="CEJ90389.1"/>
    </source>
</evidence>
<protein>
    <submittedName>
        <fullName evidence="1">Uncharacterized protein</fullName>
    </submittedName>
</protein>
<dbReference type="OrthoDB" id="66095at2759"/>
<dbReference type="AlphaFoldDB" id="A0A0A1T6D7"/>
<proteinExistence type="predicted"/>
<dbReference type="Proteomes" id="UP000039046">
    <property type="component" value="Unassembled WGS sequence"/>
</dbReference>
<keyword evidence="2" id="KW-1185">Reference proteome</keyword>
<name>A0A0A1T6D7_9HYPO</name>
<reference evidence="1 2" key="1">
    <citation type="journal article" date="2015" name="Genome Announc.">
        <title>Draft Genome Sequence and Gene Annotation of the Entomopathogenic Fungus Verticillium hemipterigenum.</title>
        <authorList>
            <person name="Horn F."/>
            <person name="Habel A."/>
            <person name="Scharf D.H."/>
            <person name="Dworschak J."/>
            <person name="Brakhage A.A."/>
            <person name="Guthke R."/>
            <person name="Hertweck C."/>
            <person name="Linde J."/>
        </authorList>
    </citation>
    <scope>NUCLEOTIDE SEQUENCE [LARGE SCALE GENOMIC DNA]</scope>
</reference>
<sequence>MVAMIASLVSYIRDLTAAEKAMIDAADEPSYKQGAKDDAGFYNPSPIDIFVVQEMLMAHTKLPPDVMDLVLDLAEYWVCSSSNLDFTQGKNVASGGGSHEDVLMLRTLPIGLVNDHGGQFNTCTWNSDEEVEEYNHSEVWHGKTPEPIPIESPVNRDAYAKLANYPLPRLVNPVRKVVFNIRSHDQGWSGERGQNLGPYDASWTWFEAGLEVLEKDGATGETADPGQDFKLNDAALRSVYPTLTEGETPSLNFRLEPAPGWLVQKNKRAVPASQDHEIVWSYNDYTSEDSEAAVDLKAAGRGGATKNGEFVRHLAVGDVVTLWAKARFPGWANTVEKASVSVYWAI</sequence>
<dbReference type="HOGENOM" id="CLU_041809_0_0_1"/>
<dbReference type="EMBL" id="CDHN01000003">
    <property type="protein sequence ID" value="CEJ90389.1"/>
    <property type="molecule type" value="Genomic_DNA"/>
</dbReference>
<evidence type="ECO:0000313" key="2">
    <source>
        <dbReference type="Proteomes" id="UP000039046"/>
    </source>
</evidence>
<dbReference type="STRING" id="1531966.A0A0A1T6D7"/>
<gene>
    <name evidence="1" type="ORF">VHEMI06176</name>
</gene>